<dbReference type="AlphaFoldDB" id="A0A644YHJ5"/>
<comment type="catalytic activity">
    <reaction evidence="17">
        <text>alpha-ribazole + adenosylcob(III)inamide-GDP = adenosylcob(III)alamin + GMP + H(+)</text>
        <dbReference type="Rhea" id="RHEA:16049"/>
        <dbReference type="ChEBI" id="CHEBI:10329"/>
        <dbReference type="ChEBI" id="CHEBI:15378"/>
        <dbReference type="ChEBI" id="CHEBI:18408"/>
        <dbReference type="ChEBI" id="CHEBI:58115"/>
        <dbReference type="ChEBI" id="CHEBI:60487"/>
        <dbReference type="EC" id="2.7.8.26"/>
    </reaction>
</comment>
<comment type="function">
    <text evidence="14">Joins adenosylcobinamide-GDP and alpha-ribazole to generate adenosylcobalamin (Ado-cobalamin). Also synthesizes adenosylcobalamin 5'-phosphate from adenosylcobinamide-GDP and alpha-ribazole 5'-phosphate.</text>
</comment>
<evidence type="ECO:0000256" key="16">
    <source>
        <dbReference type="ARBA" id="ARBA00032853"/>
    </source>
</evidence>
<evidence type="ECO:0000256" key="3">
    <source>
        <dbReference type="ARBA" id="ARBA00004663"/>
    </source>
</evidence>
<dbReference type="UniPathway" id="UPA00148">
    <property type="reaction ID" value="UER00238"/>
</dbReference>
<dbReference type="GO" id="GO:0008818">
    <property type="term" value="F:cobalamin 5'-phosphate synthase activity"/>
    <property type="evidence" value="ECO:0007669"/>
    <property type="project" value="InterPro"/>
</dbReference>
<evidence type="ECO:0000256" key="18">
    <source>
        <dbReference type="ARBA" id="ARBA00049504"/>
    </source>
</evidence>
<comment type="caution">
    <text evidence="20">The sequence shown here is derived from an EMBL/GenBank/DDBJ whole genome shotgun (WGS) entry which is preliminary data.</text>
</comment>
<comment type="subcellular location">
    <subcellularLocation>
        <location evidence="2">Cell membrane</location>
        <topology evidence="2">Multi-pass membrane protein</topology>
    </subcellularLocation>
</comment>
<evidence type="ECO:0000256" key="9">
    <source>
        <dbReference type="ARBA" id="ARBA00022679"/>
    </source>
</evidence>
<keyword evidence="12 19" id="KW-1133">Transmembrane helix</keyword>
<evidence type="ECO:0000256" key="15">
    <source>
        <dbReference type="ARBA" id="ARBA00032605"/>
    </source>
</evidence>
<dbReference type="GO" id="GO:0009236">
    <property type="term" value="P:cobalamin biosynthetic process"/>
    <property type="evidence" value="ECO:0007669"/>
    <property type="project" value="UniProtKB-UniPathway"/>
</dbReference>
<feature type="transmembrane region" description="Helical" evidence="19">
    <location>
        <begin position="203"/>
        <end position="219"/>
    </location>
</feature>
<feature type="transmembrane region" description="Helical" evidence="19">
    <location>
        <begin position="31"/>
        <end position="53"/>
    </location>
</feature>
<proteinExistence type="inferred from homology"/>
<keyword evidence="7" id="KW-1003">Cell membrane</keyword>
<evidence type="ECO:0000256" key="11">
    <source>
        <dbReference type="ARBA" id="ARBA00022842"/>
    </source>
</evidence>
<organism evidence="20">
    <name type="scientific">bioreactor metagenome</name>
    <dbReference type="NCBI Taxonomy" id="1076179"/>
    <lineage>
        <taxon>unclassified sequences</taxon>
        <taxon>metagenomes</taxon>
        <taxon>ecological metagenomes</taxon>
    </lineage>
</organism>
<comment type="similarity">
    <text evidence="4">Belongs to the CobS family.</text>
</comment>
<protein>
    <recommendedName>
        <fullName evidence="6">Adenosylcobinamide-GDP ribazoletransferase</fullName>
        <ecNumber evidence="5">2.7.8.26</ecNumber>
    </recommendedName>
    <alternativeName>
        <fullName evidence="16">Cobalamin synthase</fullName>
    </alternativeName>
    <alternativeName>
        <fullName evidence="15">Cobalamin-5'-phosphate synthase</fullName>
    </alternativeName>
</protein>
<dbReference type="Pfam" id="PF02654">
    <property type="entry name" value="CobS"/>
    <property type="match status" value="1"/>
</dbReference>
<dbReference type="GO" id="GO:0005886">
    <property type="term" value="C:plasma membrane"/>
    <property type="evidence" value="ECO:0007669"/>
    <property type="project" value="UniProtKB-SubCell"/>
</dbReference>
<dbReference type="PANTHER" id="PTHR34148">
    <property type="entry name" value="ADENOSYLCOBINAMIDE-GDP RIBAZOLETRANSFERASE"/>
    <property type="match status" value="1"/>
</dbReference>
<keyword evidence="13 19" id="KW-0472">Membrane</keyword>
<dbReference type="GO" id="GO:0051073">
    <property type="term" value="F:adenosylcobinamide-GDP ribazoletransferase activity"/>
    <property type="evidence" value="ECO:0007669"/>
    <property type="project" value="UniProtKB-EC"/>
</dbReference>
<evidence type="ECO:0000256" key="6">
    <source>
        <dbReference type="ARBA" id="ARBA00015850"/>
    </source>
</evidence>
<feature type="transmembrane region" description="Helical" evidence="19">
    <location>
        <begin position="137"/>
        <end position="157"/>
    </location>
</feature>
<dbReference type="EC" id="2.7.8.26" evidence="5"/>
<evidence type="ECO:0000256" key="19">
    <source>
        <dbReference type="SAM" id="Phobius"/>
    </source>
</evidence>
<reference evidence="20" key="1">
    <citation type="submission" date="2019-08" db="EMBL/GenBank/DDBJ databases">
        <authorList>
            <person name="Kucharzyk K."/>
            <person name="Murdoch R.W."/>
            <person name="Higgins S."/>
            <person name="Loffler F."/>
        </authorList>
    </citation>
    <scope>NUCLEOTIDE SEQUENCE</scope>
</reference>
<accession>A0A644YHJ5</accession>
<comment type="cofactor">
    <cofactor evidence="1">
        <name>Mg(2+)</name>
        <dbReference type="ChEBI" id="CHEBI:18420"/>
    </cofactor>
</comment>
<evidence type="ECO:0000256" key="1">
    <source>
        <dbReference type="ARBA" id="ARBA00001946"/>
    </source>
</evidence>
<name>A0A644YHJ5_9ZZZZ</name>
<evidence type="ECO:0000256" key="2">
    <source>
        <dbReference type="ARBA" id="ARBA00004651"/>
    </source>
</evidence>
<evidence type="ECO:0000256" key="8">
    <source>
        <dbReference type="ARBA" id="ARBA00022573"/>
    </source>
</evidence>
<dbReference type="HAMAP" id="MF_00719">
    <property type="entry name" value="CobS"/>
    <property type="match status" value="1"/>
</dbReference>
<evidence type="ECO:0000256" key="17">
    <source>
        <dbReference type="ARBA" id="ARBA00048623"/>
    </source>
</evidence>
<dbReference type="PANTHER" id="PTHR34148:SF1">
    <property type="entry name" value="ADENOSYLCOBINAMIDE-GDP RIBAZOLETRANSFERASE"/>
    <property type="match status" value="1"/>
</dbReference>
<feature type="transmembrane region" description="Helical" evidence="19">
    <location>
        <begin position="109"/>
        <end position="131"/>
    </location>
</feature>
<dbReference type="InterPro" id="IPR003805">
    <property type="entry name" value="CobS"/>
</dbReference>
<feature type="transmembrane region" description="Helical" evidence="19">
    <location>
        <begin position="59"/>
        <end position="81"/>
    </location>
</feature>
<evidence type="ECO:0000256" key="10">
    <source>
        <dbReference type="ARBA" id="ARBA00022692"/>
    </source>
</evidence>
<keyword evidence="8" id="KW-0169">Cobalamin biosynthesis</keyword>
<evidence type="ECO:0000256" key="13">
    <source>
        <dbReference type="ARBA" id="ARBA00023136"/>
    </source>
</evidence>
<evidence type="ECO:0000256" key="5">
    <source>
        <dbReference type="ARBA" id="ARBA00013200"/>
    </source>
</evidence>
<gene>
    <name evidence="20" type="primary">cobS_16</name>
    <name evidence="20" type="ORF">SDC9_73979</name>
</gene>
<comment type="pathway">
    <text evidence="3">Cofactor biosynthesis; adenosylcobalamin biosynthesis; adenosylcobalamin from cob(II)yrinate a,c-diamide: step 7/7.</text>
</comment>
<evidence type="ECO:0000256" key="14">
    <source>
        <dbReference type="ARBA" id="ARBA00025228"/>
    </source>
</evidence>
<evidence type="ECO:0000256" key="12">
    <source>
        <dbReference type="ARBA" id="ARBA00022989"/>
    </source>
</evidence>
<keyword evidence="11" id="KW-0460">Magnesium</keyword>
<evidence type="ECO:0000256" key="7">
    <source>
        <dbReference type="ARBA" id="ARBA00022475"/>
    </source>
</evidence>
<evidence type="ECO:0000256" key="4">
    <source>
        <dbReference type="ARBA" id="ARBA00010561"/>
    </source>
</evidence>
<dbReference type="EMBL" id="VSSQ01005002">
    <property type="protein sequence ID" value="MPM27468.1"/>
    <property type="molecule type" value="Genomic_DNA"/>
</dbReference>
<keyword evidence="9 20" id="KW-0808">Transferase</keyword>
<evidence type="ECO:0000313" key="20">
    <source>
        <dbReference type="EMBL" id="MPM27468.1"/>
    </source>
</evidence>
<comment type="catalytic activity">
    <reaction evidence="18">
        <text>alpha-ribazole 5'-phosphate + adenosylcob(III)inamide-GDP = adenosylcob(III)alamin 5'-phosphate + GMP + H(+)</text>
        <dbReference type="Rhea" id="RHEA:23560"/>
        <dbReference type="ChEBI" id="CHEBI:15378"/>
        <dbReference type="ChEBI" id="CHEBI:57918"/>
        <dbReference type="ChEBI" id="CHEBI:58115"/>
        <dbReference type="ChEBI" id="CHEBI:60487"/>
        <dbReference type="ChEBI" id="CHEBI:60493"/>
        <dbReference type="EC" id="2.7.8.26"/>
    </reaction>
</comment>
<sequence length="256" mass="26841">MTVLRSIATAFLMFSRVPMPKVAWKPENMRFALAALPLVGALIGALLCGWAWLCDALSIGKILFAAGMTLLPLLVSGGIHLDGFCDTVDALSSHTTQERKREILKDPHTGAFAVIGVCAYFLALFALYTELPNEQNAVLLACLIPVLSRGAGALASFGTPSDGAGLLHTMRSSADRRTAVGILAVWCALGVSGLLLLAPLTGGVMALACALCAVLTVRMAKREFGGMSGDLAGFCIQVCELAMLCGLIFTQKAVLL</sequence>
<keyword evidence="10 19" id="KW-0812">Transmembrane</keyword>